<evidence type="ECO:0000313" key="2">
    <source>
        <dbReference type="EMBL" id="SMF61185.1"/>
    </source>
</evidence>
<evidence type="ECO:0000256" key="1">
    <source>
        <dbReference type="SAM" id="Phobius"/>
    </source>
</evidence>
<feature type="transmembrane region" description="Helical" evidence="1">
    <location>
        <begin position="42"/>
        <end position="68"/>
    </location>
</feature>
<dbReference type="Proteomes" id="UP000192934">
    <property type="component" value="Chromosome I"/>
</dbReference>
<accession>A0A1X7FYL9</accession>
<proteinExistence type="predicted"/>
<keyword evidence="1" id="KW-0812">Transmembrane</keyword>
<keyword evidence="3" id="KW-1185">Reference proteome</keyword>
<dbReference type="EMBL" id="LT840185">
    <property type="protein sequence ID" value="SMF61185.1"/>
    <property type="molecule type" value="Genomic_DNA"/>
</dbReference>
<keyword evidence="1" id="KW-0472">Membrane</keyword>
<organism evidence="2 3">
    <name type="scientific">Allosphingosinicella indica</name>
    <dbReference type="NCBI Taxonomy" id="941907"/>
    <lineage>
        <taxon>Bacteria</taxon>
        <taxon>Pseudomonadati</taxon>
        <taxon>Pseudomonadota</taxon>
        <taxon>Alphaproteobacteria</taxon>
        <taxon>Sphingomonadales</taxon>
        <taxon>Sphingomonadaceae</taxon>
        <taxon>Allosphingosinicella</taxon>
    </lineage>
</organism>
<name>A0A1X7FYL9_9SPHN</name>
<reference evidence="3" key="1">
    <citation type="submission" date="2017-04" db="EMBL/GenBank/DDBJ databases">
        <authorList>
            <person name="Varghese N."/>
            <person name="Submissions S."/>
        </authorList>
    </citation>
    <scope>NUCLEOTIDE SEQUENCE [LARGE SCALE GENOMIC DNA]</scope>
    <source>
        <strain evidence="3">Dd16</strain>
    </source>
</reference>
<evidence type="ECO:0000313" key="3">
    <source>
        <dbReference type="Proteomes" id="UP000192934"/>
    </source>
</evidence>
<keyword evidence="1" id="KW-1133">Transmembrane helix</keyword>
<feature type="transmembrane region" description="Helical" evidence="1">
    <location>
        <begin position="15"/>
        <end position="36"/>
    </location>
</feature>
<dbReference type="AlphaFoldDB" id="A0A1X7FYL9"/>
<sequence>MQPDRERAASEFRRMMGWIALAGALMVIASLCYLSLYGPLRLHMVVAAIAGIFVSVLLGCGLFAAAFFSDKSGHDREVTDATRREPRD</sequence>
<protein>
    <submittedName>
        <fullName evidence="2">Uncharacterized protein</fullName>
    </submittedName>
</protein>
<dbReference type="STRING" id="941907.SAMN06295910_0167"/>
<gene>
    <name evidence="2" type="ORF">SAMN06295910_0167</name>
</gene>